<reference evidence="7" key="1">
    <citation type="submission" date="2023-01" db="EMBL/GenBank/DDBJ databases">
        <title>Metagenome sequencing of chrysophaentin producing Chrysophaeum taylorii.</title>
        <authorList>
            <person name="Davison J."/>
            <person name="Bewley C."/>
        </authorList>
    </citation>
    <scope>NUCLEOTIDE SEQUENCE</scope>
    <source>
        <strain evidence="7">NIES-1699</strain>
    </source>
</reference>
<dbReference type="AlphaFoldDB" id="A0AAD7UIF9"/>
<dbReference type="InterPro" id="IPR003807">
    <property type="entry name" value="DUF202"/>
</dbReference>
<evidence type="ECO:0000256" key="2">
    <source>
        <dbReference type="ARBA" id="ARBA00022692"/>
    </source>
</evidence>
<proteinExistence type="predicted"/>
<feature type="transmembrane region" description="Helical" evidence="5">
    <location>
        <begin position="127"/>
        <end position="151"/>
    </location>
</feature>
<evidence type="ECO:0000313" key="7">
    <source>
        <dbReference type="EMBL" id="KAJ8605866.1"/>
    </source>
</evidence>
<dbReference type="Proteomes" id="UP001230188">
    <property type="component" value="Unassembled WGS sequence"/>
</dbReference>
<keyword evidence="4 5" id="KW-0472">Membrane</keyword>
<evidence type="ECO:0000256" key="3">
    <source>
        <dbReference type="ARBA" id="ARBA00022989"/>
    </source>
</evidence>
<dbReference type="Pfam" id="PF02656">
    <property type="entry name" value="DUF202"/>
    <property type="match status" value="1"/>
</dbReference>
<comment type="caution">
    <text evidence="7">The sequence shown here is derived from an EMBL/GenBank/DDBJ whole genome shotgun (WGS) entry which is preliminary data.</text>
</comment>
<dbReference type="EMBL" id="JAQMWT010000309">
    <property type="protein sequence ID" value="KAJ8605866.1"/>
    <property type="molecule type" value="Genomic_DNA"/>
</dbReference>
<evidence type="ECO:0000256" key="5">
    <source>
        <dbReference type="SAM" id="Phobius"/>
    </source>
</evidence>
<feature type="transmembrane region" description="Helical" evidence="5">
    <location>
        <begin position="100"/>
        <end position="121"/>
    </location>
</feature>
<sequence>MCDATRVTVHLGTATKEVAWYGRASDAEVRALVGAAFLVSPHTLAAARVGRRYVALSGDIPTGTSLEIETAANTSNDFGRQLIKFENVQAHLANERTWLAWIRTSLSTLSVAFSLLSLVSGDDWVDVLLYVIGSAFVVAVFTLFVTGWLRYSRVRDVLTRPKHLASFRRPGLSRQAHFLGFLCIALTLVYVCDISSS</sequence>
<feature type="transmembrane region" description="Helical" evidence="5">
    <location>
        <begin position="172"/>
        <end position="191"/>
    </location>
</feature>
<protein>
    <recommendedName>
        <fullName evidence="6">DUF202 domain-containing protein</fullName>
    </recommendedName>
</protein>
<name>A0AAD7UIF9_9STRA</name>
<evidence type="ECO:0000259" key="6">
    <source>
        <dbReference type="Pfam" id="PF02656"/>
    </source>
</evidence>
<keyword evidence="8" id="KW-1185">Reference proteome</keyword>
<dbReference type="GO" id="GO:0012505">
    <property type="term" value="C:endomembrane system"/>
    <property type="evidence" value="ECO:0007669"/>
    <property type="project" value="UniProtKB-SubCell"/>
</dbReference>
<evidence type="ECO:0000256" key="4">
    <source>
        <dbReference type="ARBA" id="ARBA00023136"/>
    </source>
</evidence>
<evidence type="ECO:0000256" key="1">
    <source>
        <dbReference type="ARBA" id="ARBA00004127"/>
    </source>
</evidence>
<gene>
    <name evidence="7" type="ORF">CTAYLR_000560</name>
</gene>
<keyword evidence="2 5" id="KW-0812">Transmembrane</keyword>
<organism evidence="7 8">
    <name type="scientific">Chrysophaeum taylorii</name>
    <dbReference type="NCBI Taxonomy" id="2483200"/>
    <lineage>
        <taxon>Eukaryota</taxon>
        <taxon>Sar</taxon>
        <taxon>Stramenopiles</taxon>
        <taxon>Ochrophyta</taxon>
        <taxon>Pelagophyceae</taxon>
        <taxon>Pelagomonadales</taxon>
        <taxon>Pelagomonadaceae</taxon>
        <taxon>Chrysophaeum</taxon>
    </lineage>
</organism>
<comment type="subcellular location">
    <subcellularLocation>
        <location evidence="1">Endomembrane system</location>
        <topology evidence="1">Multi-pass membrane protein</topology>
    </subcellularLocation>
</comment>
<evidence type="ECO:0000313" key="8">
    <source>
        <dbReference type="Proteomes" id="UP001230188"/>
    </source>
</evidence>
<keyword evidence="3 5" id="KW-1133">Transmembrane helix</keyword>
<feature type="domain" description="DUF202" evidence="6">
    <location>
        <begin position="91"/>
        <end position="155"/>
    </location>
</feature>
<accession>A0AAD7UIF9</accession>